<dbReference type="GeneID" id="39585903"/>
<feature type="domain" description="N-acetyltransferase" evidence="3">
    <location>
        <begin position="3"/>
        <end position="153"/>
    </location>
</feature>
<dbReference type="InterPro" id="IPR000182">
    <property type="entry name" value="GNAT_dom"/>
</dbReference>
<evidence type="ECO:0000256" key="2">
    <source>
        <dbReference type="ARBA" id="ARBA00023315"/>
    </source>
</evidence>
<reference evidence="4 5" key="1">
    <citation type="submission" date="2018-11" db="EMBL/GenBank/DDBJ databases">
        <title>Genome sequence of Apiotrichum porosum DSM 27194.</title>
        <authorList>
            <person name="Aliyu H."/>
            <person name="Gorte O."/>
            <person name="Ochsenreither K."/>
        </authorList>
    </citation>
    <scope>NUCLEOTIDE SEQUENCE [LARGE SCALE GENOMIC DNA]</scope>
    <source>
        <strain evidence="4 5">DSM 27194</strain>
    </source>
</reference>
<accession>A0A427XKA2</accession>
<proteinExistence type="predicted"/>
<dbReference type="InterPro" id="IPR016181">
    <property type="entry name" value="Acyl_CoA_acyltransferase"/>
</dbReference>
<evidence type="ECO:0000313" key="5">
    <source>
        <dbReference type="Proteomes" id="UP000279236"/>
    </source>
</evidence>
<feature type="domain" description="N-acetyltransferase" evidence="3">
    <location>
        <begin position="194"/>
        <end position="344"/>
    </location>
</feature>
<dbReference type="EMBL" id="RSCE01000010">
    <property type="protein sequence ID" value="RSH79319.1"/>
    <property type="molecule type" value="Genomic_DNA"/>
</dbReference>
<dbReference type="Pfam" id="PF00583">
    <property type="entry name" value="Acetyltransf_1"/>
    <property type="match status" value="2"/>
</dbReference>
<protein>
    <recommendedName>
        <fullName evidence="3">N-acetyltransferase domain-containing protein</fullName>
    </recommendedName>
</protein>
<dbReference type="Gene3D" id="3.40.630.30">
    <property type="match status" value="2"/>
</dbReference>
<keyword evidence="5" id="KW-1185">Reference proteome</keyword>
<dbReference type="PANTHER" id="PTHR43877">
    <property type="entry name" value="AMINOALKYLPHOSPHONATE N-ACETYLTRANSFERASE-RELATED-RELATED"/>
    <property type="match status" value="1"/>
</dbReference>
<dbReference type="AlphaFoldDB" id="A0A427XKA2"/>
<dbReference type="RefSeq" id="XP_028474466.1">
    <property type="nucleotide sequence ID" value="XM_028617159.1"/>
</dbReference>
<evidence type="ECO:0000313" key="4">
    <source>
        <dbReference type="EMBL" id="RSH79319.1"/>
    </source>
</evidence>
<dbReference type="PROSITE" id="PS51186">
    <property type="entry name" value="GNAT"/>
    <property type="match status" value="2"/>
</dbReference>
<dbReference type="STRING" id="105984.A0A427XKA2"/>
<comment type="caution">
    <text evidence="4">The sequence shown here is derived from an EMBL/GenBank/DDBJ whole genome shotgun (WGS) entry which is preliminary data.</text>
</comment>
<dbReference type="Proteomes" id="UP000279236">
    <property type="component" value="Unassembled WGS sequence"/>
</dbReference>
<evidence type="ECO:0000259" key="3">
    <source>
        <dbReference type="PROSITE" id="PS51186"/>
    </source>
</evidence>
<organism evidence="4 5">
    <name type="scientific">Apiotrichum porosum</name>
    <dbReference type="NCBI Taxonomy" id="105984"/>
    <lineage>
        <taxon>Eukaryota</taxon>
        <taxon>Fungi</taxon>
        <taxon>Dikarya</taxon>
        <taxon>Basidiomycota</taxon>
        <taxon>Agaricomycotina</taxon>
        <taxon>Tremellomycetes</taxon>
        <taxon>Trichosporonales</taxon>
        <taxon>Trichosporonaceae</taxon>
        <taxon>Apiotrichum</taxon>
    </lineage>
</organism>
<dbReference type="OrthoDB" id="47059at2759"/>
<sequence length="344" mass="36807">MSITVTEHTGDVSALHDIWEKGFASVNAAYSLPPATFESLLSAPLATVFVARLHASDEPVGFALTYLIRSGGEGNPAAQHYKGSLAALVVHPRHRGCGVGGALHDAALTSLEVSVQSSFARSTPPPTEGELQLGSIFPRIFPGLPVLDELKPTKEWFTKRGWTFPGSQAIDLYGRVPTGVDQEQWKEDAKAHGITFRPANPDDEAAVMVLEKEFDSYTGWPDMFPRFFAAGKAGDIHLAFSRDGEVIGATLAALAPSPLHDVLAWPATLGKQCAAIACVGVSVKARGTGAGTGICASALQDLEARGADGCFIDWVGMKGFYERFGLERWQAPYWDGGRKVLPRT</sequence>
<keyword evidence="1" id="KW-0808">Transferase</keyword>
<gene>
    <name evidence="4" type="ORF">EHS24_001360</name>
</gene>
<evidence type="ECO:0000256" key="1">
    <source>
        <dbReference type="ARBA" id="ARBA00022679"/>
    </source>
</evidence>
<name>A0A427XKA2_9TREE</name>
<dbReference type="CDD" id="cd04301">
    <property type="entry name" value="NAT_SF"/>
    <property type="match status" value="1"/>
</dbReference>
<dbReference type="PANTHER" id="PTHR43877:SF1">
    <property type="entry name" value="ACETYLTRANSFERASE"/>
    <property type="match status" value="1"/>
</dbReference>
<dbReference type="InterPro" id="IPR050832">
    <property type="entry name" value="Bact_Acetyltransf"/>
</dbReference>
<dbReference type="GO" id="GO:0016747">
    <property type="term" value="F:acyltransferase activity, transferring groups other than amino-acyl groups"/>
    <property type="evidence" value="ECO:0007669"/>
    <property type="project" value="InterPro"/>
</dbReference>
<dbReference type="SUPFAM" id="SSF55729">
    <property type="entry name" value="Acyl-CoA N-acyltransferases (Nat)"/>
    <property type="match status" value="2"/>
</dbReference>
<keyword evidence="2" id="KW-0012">Acyltransferase</keyword>